<dbReference type="GO" id="GO:0005737">
    <property type="term" value="C:cytoplasm"/>
    <property type="evidence" value="ECO:0007669"/>
    <property type="project" value="UniProtKB-SubCell"/>
</dbReference>
<evidence type="ECO:0000313" key="9">
    <source>
        <dbReference type="Proteomes" id="UP000093053"/>
    </source>
</evidence>
<feature type="domain" description="PhoU" evidence="7">
    <location>
        <begin position="20"/>
        <end position="102"/>
    </location>
</feature>
<dbReference type="InterPro" id="IPR026022">
    <property type="entry name" value="PhoU_dom"/>
</dbReference>
<comment type="subunit">
    <text evidence="3">Homodimer.</text>
</comment>
<dbReference type="Gene3D" id="1.20.58.220">
    <property type="entry name" value="Phosphate transport system protein phou homolog 2, domain 2"/>
    <property type="match status" value="1"/>
</dbReference>
<dbReference type="STRING" id="1586287.BBK82_07145"/>
<evidence type="ECO:0000313" key="8">
    <source>
        <dbReference type="EMBL" id="ANZ35893.1"/>
    </source>
</evidence>
<dbReference type="FunFam" id="1.20.58.220:FF:000004">
    <property type="entry name" value="Phosphate-specific transport system accessory protein PhoU"/>
    <property type="match status" value="1"/>
</dbReference>
<comment type="subcellular location">
    <subcellularLocation>
        <location evidence="1">Cytoplasm</location>
    </subcellularLocation>
</comment>
<dbReference type="PANTHER" id="PTHR42930:SF3">
    <property type="entry name" value="PHOSPHATE-SPECIFIC TRANSPORT SYSTEM ACCESSORY PROTEIN PHOU"/>
    <property type="match status" value="1"/>
</dbReference>
<name>A0A1B2HDV8_9PSEU</name>
<dbReference type="GO" id="GO:0045936">
    <property type="term" value="P:negative regulation of phosphate metabolic process"/>
    <property type="evidence" value="ECO:0007669"/>
    <property type="project" value="InterPro"/>
</dbReference>
<keyword evidence="9" id="KW-1185">Reference proteome</keyword>
<feature type="domain" description="PhoU" evidence="7">
    <location>
        <begin position="122"/>
        <end position="203"/>
    </location>
</feature>
<dbReference type="AlphaFoldDB" id="A0A1B2HDV8"/>
<sequence>MRDLFHRQLDVLVLQLAHTCDLTAIAMRNATNALLDNDLRLAEQVIDDDHTLDEARDRIEHDVQLLLALQSPVCTDLRTIMAVALSAERVERMGDLAEHVALAVRRNHPEPVLAPPLRARFEQMAVIATRSAVAAGWAVRGPNPLLQQELATDDHEMNDLHRSLFAVISCTEWRHGVTAGVEAALLSRYYERFTDHAMSVARRAAAAYSSNSASTSSASVLPAAASLRNSSKSPRSPASSTS</sequence>
<keyword evidence="4" id="KW-0813">Transport</keyword>
<protein>
    <recommendedName>
        <fullName evidence="7">PhoU domain-containing protein</fullName>
    </recommendedName>
</protein>
<dbReference type="InterPro" id="IPR038078">
    <property type="entry name" value="PhoU-like_sf"/>
</dbReference>
<proteinExistence type="inferred from homology"/>
<evidence type="ECO:0000256" key="2">
    <source>
        <dbReference type="ARBA" id="ARBA00008107"/>
    </source>
</evidence>
<evidence type="ECO:0000256" key="5">
    <source>
        <dbReference type="ARBA" id="ARBA00022490"/>
    </source>
</evidence>
<dbReference type="OrthoDB" id="9814256at2"/>
<dbReference type="Pfam" id="PF01895">
    <property type="entry name" value="PhoU"/>
    <property type="match status" value="2"/>
</dbReference>
<reference evidence="8 9" key="1">
    <citation type="submission" date="2016-07" db="EMBL/GenBank/DDBJ databases">
        <title>Complete genome sequence of the Lentzea guizhouensis DHS C013.</title>
        <authorList>
            <person name="Cao C."/>
        </authorList>
    </citation>
    <scope>NUCLEOTIDE SEQUENCE [LARGE SCALE GENOMIC DNA]</scope>
    <source>
        <strain evidence="8 9">DHS C013</strain>
    </source>
</reference>
<accession>A0A1B2HDV8</accession>
<dbReference type="GO" id="GO:0006817">
    <property type="term" value="P:phosphate ion transport"/>
    <property type="evidence" value="ECO:0007669"/>
    <property type="project" value="UniProtKB-KW"/>
</dbReference>
<dbReference type="Proteomes" id="UP000093053">
    <property type="component" value="Chromosome"/>
</dbReference>
<dbReference type="KEGG" id="led:BBK82_07145"/>
<dbReference type="SUPFAM" id="SSF109755">
    <property type="entry name" value="PhoU-like"/>
    <property type="match status" value="1"/>
</dbReference>
<dbReference type="RefSeq" id="WP_065914300.1">
    <property type="nucleotide sequence ID" value="NZ_CP016793.1"/>
</dbReference>
<organism evidence="8 9">
    <name type="scientific">Lentzea guizhouensis</name>
    <dbReference type="NCBI Taxonomy" id="1586287"/>
    <lineage>
        <taxon>Bacteria</taxon>
        <taxon>Bacillati</taxon>
        <taxon>Actinomycetota</taxon>
        <taxon>Actinomycetes</taxon>
        <taxon>Pseudonocardiales</taxon>
        <taxon>Pseudonocardiaceae</taxon>
        <taxon>Lentzea</taxon>
    </lineage>
</organism>
<keyword evidence="6" id="KW-0592">Phosphate transport</keyword>
<evidence type="ECO:0000256" key="6">
    <source>
        <dbReference type="ARBA" id="ARBA00022592"/>
    </source>
</evidence>
<dbReference type="GO" id="GO:0030643">
    <property type="term" value="P:intracellular phosphate ion homeostasis"/>
    <property type="evidence" value="ECO:0007669"/>
    <property type="project" value="InterPro"/>
</dbReference>
<evidence type="ECO:0000256" key="1">
    <source>
        <dbReference type="ARBA" id="ARBA00004496"/>
    </source>
</evidence>
<gene>
    <name evidence="8" type="ORF">BBK82_07145</name>
</gene>
<dbReference type="EMBL" id="CP016793">
    <property type="protein sequence ID" value="ANZ35893.1"/>
    <property type="molecule type" value="Genomic_DNA"/>
</dbReference>
<dbReference type="InterPro" id="IPR028366">
    <property type="entry name" value="PhoU"/>
</dbReference>
<comment type="similarity">
    <text evidence="2">Belongs to the PhoU family.</text>
</comment>
<keyword evidence="5" id="KW-0963">Cytoplasm</keyword>
<evidence type="ECO:0000256" key="3">
    <source>
        <dbReference type="ARBA" id="ARBA00011738"/>
    </source>
</evidence>
<dbReference type="PANTHER" id="PTHR42930">
    <property type="entry name" value="PHOSPHATE-SPECIFIC TRANSPORT SYSTEM ACCESSORY PROTEIN PHOU"/>
    <property type="match status" value="1"/>
</dbReference>
<evidence type="ECO:0000259" key="7">
    <source>
        <dbReference type="Pfam" id="PF01895"/>
    </source>
</evidence>
<evidence type="ECO:0000256" key="4">
    <source>
        <dbReference type="ARBA" id="ARBA00022448"/>
    </source>
</evidence>